<dbReference type="OrthoDB" id="5363652at2"/>
<evidence type="ECO:0000313" key="2">
    <source>
        <dbReference type="Proteomes" id="UP000003573"/>
    </source>
</evidence>
<accession>G5JXP0</accession>
<name>G5JXP0_9STRE</name>
<dbReference type="RefSeq" id="WP_003081522.1">
    <property type="nucleotide sequence ID" value="NZ_AEUW02000001.1"/>
</dbReference>
<sequence length="299" mass="35949">MSKQKKLNNVELVNHLEAKGITFRNISKGQAITFIDKTNYYYKIAAFRKNFKKRDGKYIDLDFEYLKDLASIDMQIRNLLFSISINTEHFIKTEISRLINNNSKENGYNIIKEFQNSKEYKRYYNLTKKKFKQSRYQHDMYEKRKKDYPYWALLEHMDYGCLIKFVKFYYSKYKNKSKSLKKAVELGDNARYIRNACAHNSVFIINVFEENSKLNNVNANVTTLAKQIGVYKFKNYKKVNDLLSLCALSKAYCSKPVLEYQRKDLDNFLERYYRNKDYYRKNLELTKMITVFEKIQKII</sequence>
<comment type="caution">
    <text evidence="1">The sequence shown here is derived from an EMBL/GenBank/DDBJ whole genome shotgun (WGS) entry which is preliminary data.</text>
</comment>
<dbReference type="Pfam" id="PF07751">
    <property type="entry name" value="Abi_2"/>
    <property type="match status" value="1"/>
</dbReference>
<dbReference type="AlphaFoldDB" id="G5JXP0"/>
<dbReference type="eggNOG" id="COG4823">
    <property type="taxonomic scope" value="Bacteria"/>
</dbReference>
<proteinExistence type="predicted"/>
<keyword evidence="2" id="KW-1185">Reference proteome</keyword>
<dbReference type="Proteomes" id="UP000003573">
    <property type="component" value="Unassembled WGS sequence"/>
</dbReference>
<dbReference type="EMBL" id="AEUW02000001">
    <property type="protein sequence ID" value="EHJ52912.1"/>
    <property type="molecule type" value="Genomic_DNA"/>
</dbReference>
<gene>
    <name evidence="1" type="ORF">STRMA_1664</name>
</gene>
<protein>
    <submittedName>
        <fullName evidence="1">Abi-like protein</fullName>
    </submittedName>
</protein>
<evidence type="ECO:0000313" key="1">
    <source>
        <dbReference type="EMBL" id="EHJ52912.1"/>
    </source>
</evidence>
<reference evidence="1 2" key="1">
    <citation type="journal article" date="2014" name="Int. J. Syst. Evol. Microbiol.">
        <title>Phylogenomics and the dynamic genome evolution of the genus Streptococcus.</title>
        <authorList>
            <consortium name="The Broad Institute Genome Sequencing Platform"/>
            <person name="Richards V.P."/>
            <person name="Palmer S.R."/>
            <person name="Pavinski Bitar P.D."/>
            <person name="Qin X."/>
            <person name="Weinstock G.M."/>
            <person name="Highlander S.K."/>
            <person name="Town C.D."/>
            <person name="Burne R.A."/>
            <person name="Stanhope M.J."/>
        </authorList>
    </citation>
    <scope>NUCLEOTIDE SEQUENCE [LARGE SCALE GENOMIC DNA]</scope>
    <source>
        <strain evidence="1 2">NCTC 11558</strain>
    </source>
</reference>
<dbReference type="InterPro" id="IPR011664">
    <property type="entry name" value="Abi_system_AbiD/AbiF-like"/>
</dbReference>
<organism evidence="1 2">
    <name type="scientific">Streptococcus macacae NCTC 11558</name>
    <dbReference type="NCBI Taxonomy" id="764298"/>
    <lineage>
        <taxon>Bacteria</taxon>
        <taxon>Bacillati</taxon>
        <taxon>Bacillota</taxon>
        <taxon>Bacilli</taxon>
        <taxon>Lactobacillales</taxon>
        <taxon>Streptococcaceae</taxon>
        <taxon>Streptococcus</taxon>
    </lineage>
</organism>